<dbReference type="PANTHER" id="PTHR19302">
    <property type="entry name" value="GAMMA TUBULIN COMPLEX PROTEIN"/>
    <property type="match status" value="1"/>
</dbReference>
<keyword evidence="3 5" id="KW-0493">Microtubule</keyword>
<evidence type="ECO:0000313" key="8">
    <source>
        <dbReference type="EMBL" id="KAK6139035.1"/>
    </source>
</evidence>
<dbReference type="Gene3D" id="1.20.120.1900">
    <property type="entry name" value="Gamma-tubulin complex, C-terminal domain"/>
    <property type="match status" value="1"/>
</dbReference>
<keyword evidence="4 5" id="KW-0206">Cytoskeleton</keyword>
<feature type="domain" description="Gamma tubulin complex component C-terminal" evidence="6">
    <location>
        <begin position="686"/>
        <end position="890"/>
    </location>
</feature>
<evidence type="ECO:0000256" key="1">
    <source>
        <dbReference type="ARBA" id="ARBA00010337"/>
    </source>
</evidence>
<evidence type="ECO:0000313" key="9">
    <source>
        <dbReference type="Proteomes" id="UP001318860"/>
    </source>
</evidence>
<feature type="domain" description="Gamma tubulin complex component protein N-terminal" evidence="7">
    <location>
        <begin position="37"/>
        <end position="356"/>
    </location>
</feature>
<dbReference type="InterPro" id="IPR042241">
    <property type="entry name" value="GCP_C_sf"/>
</dbReference>
<dbReference type="InterPro" id="IPR040457">
    <property type="entry name" value="GCP_C"/>
</dbReference>
<dbReference type="InterPro" id="IPR041470">
    <property type="entry name" value="GCP_N"/>
</dbReference>
<evidence type="ECO:0000256" key="3">
    <source>
        <dbReference type="ARBA" id="ARBA00022701"/>
    </source>
</evidence>
<sequence>MEVCENLIDRIHSSFTGGGIHFATPVSSLRTNEFDLVRGVLQMLQGLSSSLFYWDDTGQCFHFKRGIYVNHLSQTSLYRLLDQFSYAATCLQLVDIVVSKIDKSKSSTPPTLRAFACSVSTWLRRLRDVALKEEVKVNSPNVSTAVSILGLSSSLSSLCSGAEYLFRIVHGAIPQFYFELDHYVPVADIAVHILNHLYVKLNEVCLVQGGEEDAYRMLLYILVGSLLPYIESLDSWLFLGTLDDPFDEMFFVANKQIAIEEAEFWEKSCQPRLSMPEKLNFGDFVSANLPSDKEKKDMTGRASTSFSNMDIGKEENRKDFQVCPFFIKETAKAIISAGKSLQLIRHAPVRSVLAASADDVENGCSIAGLTLSEVFCVSLTALIGDGDHIAEYLWQDDKHLLGSIEETQKLEEIDRRLGANTQSKKFWQTLLDDTLAQKRNIGLVSSSRKGASNFHNLKGSEINSDELNILPQTYCPENPAITVCRGILHENRDCWSSLNISQAFNLPPLNDECLRQAIFSDNSGHGLAVKTMDFTSGFQFGESERLRFLENAKMLEVLLPFPTLLPSFQEDLQISEVLPFQNNCTLPSKILSWIQNVEPKSTPLPAAILQECLIFYIKKQADYIGRTMLSKLLHDWRLLDELGVLRAIYLLGSGDLLQLFLLVIFNKLDKGESLDDDFELNTILQVSWPLELIANLEAMKKYNQVMSFLLKVKRAKFVLDKARRWMWKDRGTATMKHKRHWLLEQKLLHFVDAFHQYVMDRVYHNAWRELCEGVAAAGTLDEVIEVHEAYLLSIQRQCFVVPDKLWGLIASRINSILGLALDFYSVQQTLSSGGAISAIKARCAKEMERIEKQFDDCMAFLLRILSVKLNVGQFPHLAALVTRINYNSFYMSDAGILTTATRSGTFRAA</sequence>
<dbReference type="Pfam" id="PF04130">
    <property type="entry name" value="GCP_C_terminal"/>
    <property type="match status" value="1"/>
</dbReference>
<dbReference type="InterPro" id="IPR007259">
    <property type="entry name" value="GCP"/>
</dbReference>
<dbReference type="PANTHER" id="PTHR19302:SF33">
    <property type="entry name" value="GAMMA-TUBULIN COMPLEX COMPONENT 5"/>
    <property type="match status" value="1"/>
</dbReference>
<evidence type="ECO:0000259" key="7">
    <source>
        <dbReference type="Pfam" id="PF17681"/>
    </source>
</evidence>
<dbReference type="EMBL" id="JABTTQ020000548">
    <property type="protein sequence ID" value="KAK6139035.1"/>
    <property type="molecule type" value="Genomic_DNA"/>
</dbReference>
<evidence type="ECO:0000256" key="5">
    <source>
        <dbReference type="RuleBase" id="RU363050"/>
    </source>
</evidence>
<keyword evidence="2 5" id="KW-0963">Cytoplasm</keyword>
<comment type="subcellular location">
    <subcellularLocation>
        <location evidence="5">Cytoplasm</location>
        <location evidence="5">Cytoskeleton</location>
        <location evidence="5">Microtubule organizing center</location>
    </subcellularLocation>
</comment>
<protein>
    <recommendedName>
        <fullName evidence="5">Gamma-tubulin complex component</fullName>
    </recommendedName>
</protein>
<keyword evidence="9" id="KW-1185">Reference proteome</keyword>
<comment type="function">
    <text evidence="5">Component of the gamma-tubulin ring complex (gTuRC) which mediates microtubule nucleation.</text>
</comment>
<comment type="similarity">
    <text evidence="1 5">Belongs to the TUBGCP family.</text>
</comment>
<dbReference type="Proteomes" id="UP001318860">
    <property type="component" value="Unassembled WGS sequence"/>
</dbReference>
<dbReference type="Pfam" id="PF17681">
    <property type="entry name" value="GCP_N_terminal"/>
    <property type="match status" value="1"/>
</dbReference>
<organism evidence="8 9">
    <name type="scientific">Rehmannia glutinosa</name>
    <name type="common">Chinese foxglove</name>
    <dbReference type="NCBI Taxonomy" id="99300"/>
    <lineage>
        <taxon>Eukaryota</taxon>
        <taxon>Viridiplantae</taxon>
        <taxon>Streptophyta</taxon>
        <taxon>Embryophyta</taxon>
        <taxon>Tracheophyta</taxon>
        <taxon>Spermatophyta</taxon>
        <taxon>Magnoliopsida</taxon>
        <taxon>eudicotyledons</taxon>
        <taxon>Gunneridae</taxon>
        <taxon>Pentapetalae</taxon>
        <taxon>asterids</taxon>
        <taxon>lamiids</taxon>
        <taxon>Lamiales</taxon>
        <taxon>Orobanchaceae</taxon>
        <taxon>Rehmannieae</taxon>
        <taxon>Rehmannia</taxon>
    </lineage>
</organism>
<evidence type="ECO:0000259" key="6">
    <source>
        <dbReference type="Pfam" id="PF04130"/>
    </source>
</evidence>
<proteinExistence type="inferred from homology"/>
<name>A0ABR0VXM8_REHGL</name>
<evidence type="ECO:0000256" key="2">
    <source>
        <dbReference type="ARBA" id="ARBA00022490"/>
    </source>
</evidence>
<evidence type="ECO:0000256" key="4">
    <source>
        <dbReference type="ARBA" id="ARBA00023212"/>
    </source>
</evidence>
<comment type="caution">
    <text evidence="8">The sequence shown here is derived from an EMBL/GenBank/DDBJ whole genome shotgun (WGS) entry which is preliminary data.</text>
</comment>
<gene>
    <name evidence="8" type="ORF">DH2020_027221</name>
</gene>
<reference evidence="8 9" key="1">
    <citation type="journal article" date="2021" name="Comput. Struct. Biotechnol. J.">
        <title>De novo genome assembly of the potent medicinal plant Rehmannia glutinosa using nanopore technology.</title>
        <authorList>
            <person name="Ma L."/>
            <person name="Dong C."/>
            <person name="Song C."/>
            <person name="Wang X."/>
            <person name="Zheng X."/>
            <person name="Niu Y."/>
            <person name="Chen S."/>
            <person name="Feng W."/>
        </authorList>
    </citation>
    <scope>NUCLEOTIDE SEQUENCE [LARGE SCALE GENOMIC DNA]</scope>
    <source>
        <strain evidence="8">DH-2019</strain>
    </source>
</reference>
<accession>A0ABR0VXM8</accession>